<proteinExistence type="predicted"/>
<dbReference type="EMBL" id="JAULSO010000002">
    <property type="protein sequence ID" value="KAK3690365.1"/>
    <property type="molecule type" value="Genomic_DNA"/>
</dbReference>
<feature type="transmembrane region" description="Helical" evidence="2">
    <location>
        <begin position="548"/>
        <end position="572"/>
    </location>
</feature>
<protein>
    <recommendedName>
        <fullName evidence="6">Mid2 domain-containing protein</fullName>
    </recommendedName>
</protein>
<dbReference type="Proteomes" id="UP001270362">
    <property type="component" value="Unassembled WGS sequence"/>
</dbReference>
<keyword evidence="3" id="KW-0732">Signal</keyword>
<gene>
    <name evidence="4" type="ORF">B0T22DRAFT_528929</name>
</gene>
<keyword evidence="2" id="KW-0472">Membrane</keyword>
<comment type="caution">
    <text evidence="4">The sequence shown here is derived from an EMBL/GenBank/DDBJ whole genome shotgun (WGS) entry which is preliminary data.</text>
</comment>
<evidence type="ECO:0000256" key="2">
    <source>
        <dbReference type="SAM" id="Phobius"/>
    </source>
</evidence>
<reference evidence="4" key="1">
    <citation type="journal article" date="2023" name="Mol. Phylogenet. Evol.">
        <title>Genome-scale phylogeny and comparative genomics of the fungal order Sordariales.</title>
        <authorList>
            <person name="Hensen N."/>
            <person name="Bonometti L."/>
            <person name="Westerberg I."/>
            <person name="Brannstrom I.O."/>
            <person name="Guillou S."/>
            <person name="Cros-Aarteil S."/>
            <person name="Calhoun S."/>
            <person name="Haridas S."/>
            <person name="Kuo A."/>
            <person name="Mondo S."/>
            <person name="Pangilinan J."/>
            <person name="Riley R."/>
            <person name="LaButti K."/>
            <person name="Andreopoulos B."/>
            <person name="Lipzen A."/>
            <person name="Chen C."/>
            <person name="Yan M."/>
            <person name="Daum C."/>
            <person name="Ng V."/>
            <person name="Clum A."/>
            <person name="Steindorff A."/>
            <person name="Ohm R.A."/>
            <person name="Martin F."/>
            <person name="Silar P."/>
            <person name="Natvig D.O."/>
            <person name="Lalanne C."/>
            <person name="Gautier V."/>
            <person name="Ament-Velasquez S.L."/>
            <person name="Kruys A."/>
            <person name="Hutchinson M.I."/>
            <person name="Powell A.J."/>
            <person name="Barry K."/>
            <person name="Miller A.N."/>
            <person name="Grigoriev I.V."/>
            <person name="Debuchy R."/>
            <person name="Gladieux P."/>
            <person name="Hiltunen Thoren M."/>
            <person name="Johannesson H."/>
        </authorList>
    </citation>
    <scope>NUCLEOTIDE SEQUENCE</scope>
    <source>
        <strain evidence="4">CBS 314.62</strain>
    </source>
</reference>
<keyword evidence="5" id="KW-1185">Reference proteome</keyword>
<evidence type="ECO:0000313" key="4">
    <source>
        <dbReference type="EMBL" id="KAK3690365.1"/>
    </source>
</evidence>
<evidence type="ECO:0000256" key="1">
    <source>
        <dbReference type="SAM" id="MobiDB-lite"/>
    </source>
</evidence>
<accession>A0AAE0XCV2</accession>
<feature type="region of interest" description="Disordered" evidence="1">
    <location>
        <begin position="600"/>
        <end position="624"/>
    </location>
</feature>
<evidence type="ECO:0000256" key="3">
    <source>
        <dbReference type="SAM" id="SignalP"/>
    </source>
</evidence>
<evidence type="ECO:0000313" key="5">
    <source>
        <dbReference type="Proteomes" id="UP001270362"/>
    </source>
</evidence>
<reference evidence="4" key="2">
    <citation type="submission" date="2023-06" db="EMBL/GenBank/DDBJ databases">
        <authorList>
            <consortium name="Lawrence Berkeley National Laboratory"/>
            <person name="Haridas S."/>
            <person name="Hensen N."/>
            <person name="Bonometti L."/>
            <person name="Westerberg I."/>
            <person name="Brannstrom I.O."/>
            <person name="Guillou S."/>
            <person name="Cros-Aarteil S."/>
            <person name="Calhoun S."/>
            <person name="Kuo A."/>
            <person name="Mondo S."/>
            <person name="Pangilinan J."/>
            <person name="Riley R."/>
            <person name="Labutti K."/>
            <person name="Andreopoulos B."/>
            <person name="Lipzen A."/>
            <person name="Chen C."/>
            <person name="Yanf M."/>
            <person name="Daum C."/>
            <person name="Ng V."/>
            <person name="Clum A."/>
            <person name="Steindorff A."/>
            <person name="Ohm R."/>
            <person name="Martin F."/>
            <person name="Silar P."/>
            <person name="Natvig D."/>
            <person name="Lalanne C."/>
            <person name="Gautier V."/>
            <person name="Ament-Velasquez S.L."/>
            <person name="Kruys A."/>
            <person name="Hutchinson M.I."/>
            <person name="Powell A.J."/>
            <person name="Barry K."/>
            <person name="Miller A.N."/>
            <person name="Grigoriev I.V."/>
            <person name="Debuchy R."/>
            <person name="Gladieux P."/>
            <person name="Thoren M.H."/>
            <person name="Johannesson H."/>
        </authorList>
    </citation>
    <scope>NUCLEOTIDE SEQUENCE</scope>
    <source>
        <strain evidence="4">CBS 314.62</strain>
    </source>
</reference>
<dbReference type="AlphaFoldDB" id="A0AAE0XCV2"/>
<feature type="signal peptide" evidence="3">
    <location>
        <begin position="1"/>
        <end position="21"/>
    </location>
</feature>
<keyword evidence="2" id="KW-1133">Transmembrane helix</keyword>
<sequence length="624" mass="65348">MLVSRLISALCWTASFSFAVANPAPLAAFENPAPVVAVRTRNLPGTSDRDTIHGIYRRLDEAVRLAGRDIDLKNSTTIDKSWSGAVLIEYAIPITGSDSDVGVKVVCTTCYVKGKATAQLTVVGSFNASSIIANVTSQVGEDIDRVVNATAQNVETYVENIIKNISTFSEPDFSFQGYSIDVDFNIDMPPFPTAQLMFQFDAMELYMLFNITLTKATFTLPLYKSESPIGLSVGQDLDIGVVMTVDLILTAETEIIIQSGFHIKLDDGVALNIALFGQNVSDIIFNGGAFEFFPVTIEIVGGATLRANLRLGVHAGFSVESPKLDIPGDSLFRFGAGVEVGVFAHLAEFATNITSLSVPDASGCRVRVAEEYTLAIGAAAGATAFFDDHTWGPVVATTIPVFYTTLAEGCAASSTTQANAAHTVTAEINGRQDGALTLTTISTTAVFTGVACAQLGLVNCPASLQQTTVKTSDITLVTSLPSGVKATFPATTATTPVATIPFGANAKSLAALSGSPTSFIPPSATNGVFGGNVTAFLDGSTGGVSNKIIIGVSVGVGVPVVIALIAGLVCCLRRKKRAAYAKGGPSTSITVNYNHVTQSAPDPWAPPKKQPEATVQPYHNTYGN</sequence>
<name>A0AAE0XCV2_9PEZI</name>
<evidence type="ECO:0008006" key="6">
    <source>
        <dbReference type="Google" id="ProtNLM"/>
    </source>
</evidence>
<organism evidence="4 5">
    <name type="scientific">Podospora appendiculata</name>
    <dbReference type="NCBI Taxonomy" id="314037"/>
    <lineage>
        <taxon>Eukaryota</taxon>
        <taxon>Fungi</taxon>
        <taxon>Dikarya</taxon>
        <taxon>Ascomycota</taxon>
        <taxon>Pezizomycotina</taxon>
        <taxon>Sordariomycetes</taxon>
        <taxon>Sordariomycetidae</taxon>
        <taxon>Sordariales</taxon>
        <taxon>Podosporaceae</taxon>
        <taxon>Podospora</taxon>
    </lineage>
</organism>
<keyword evidence="2" id="KW-0812">Transmembrane</keyword>
<feature type="chain" id="PRO_5042122130" description="Mid2 domain-containing protein" evidence="3">
    <location>
        <begin position="22"/>
        <end position="624"/>
    </location>
</feature>